<dbReference type="Gene3D" id="1.20.1640.10">
    <property type="entry name" value="Multidrug efflux transporter AcrB transmembrane domain"/>
    <property type="match status" value="2"/>
</dbReference>
<keyword evidence="3 6" id="KW-1133">Transmembrane helix</keyword>
<keyword evidence="5" id="KW-0325">Glycoprotein</keyword>
<feature type="transmembrane region" description="Helical" evidence="6">
    <location>
        <begin position="1036"/>
        <end position="1054"/>
    </location>
</feature>
<dbReference type="HOGENOM" id="CLU_276862_0_0_1"/>
<feature type="transmembrane region" description="Helical" evidence="6">
    <location>
        <begin position="525"/>
        <end position="545"/>
    </location>
</feature>
<dbReference type="Pfam" id="PF12349">
    <property type="entry name" value="Sterol-sensing"/>
    <property type="match status" value="1"/>
</dbReference>
<dbReference type="AlphaFoldDB" id="A4SBF8"/>
<feature type="transmembrane region" description="Helical" evidence="6">
    <location>
        <begin position="557"/>
        <end position="579"/>
    </location>
</feature>
<comment type="subcellular location">
    <subcellularLocation>
        <location evidence="1">Membrane</location>
        <topology evidence="1">Multi-pass membrane protein</topology>
    </subcellularLocation>
</comment>
<dbReference type="Gramene" id="ABP01086">
    <property type="protein sequence ID" value="ABP01086"/>
    <property type="gene ID" value="OSTLU_29594"/>
</dbReference>
<dbReference type="SUPFAM" id="SSF82866">
    <property type="entry name" value="Multidrug efflux transporter AcrB transmembrane domain"/>
    <property type="match status" value="2"/>
</dbReference>
<dbReference type="KEGG" id="olu:OSTLU_29594"/>
<protein>
    <submittedName>
        <fullName evidence="8">RND family transporter: Patched (Ptc) segmentation polarity protein</fullName>
    </submittedName>
</protein>
<feature type="transmembrane region" description="Helical" evidence="6">
    <location>
        <begin position="1154"/>
        <end position="1179"/>
    </location>
</feature>
<evidence type="ECO:0000259" key="7">
    <source>
        <dbReference type="PROSITE" id="PS50156"/>
    </source>
</evidence>
<dbReference type="InterPro" id="IPR000731">
    <property type="entry name" value="SSD"/>
</dbReference>
<dbReference type="eggNOG" id="KOG1935">
    <property type="taxonomic scope" value="Eukaryota"/>
</dbReference>
<feature type="transmembrane region" description="Helical" evidence="6">
    <location>
        <begin position="1091"/>
        <end position="1113"/>
    </location>
</feature>
<feature type="transmembrane region" description="Helical" evidence="6">
    <location>
        <begin position="674"/>
        <end position="698"/>
    </location>
</feature>
<evidence type="ECO:0000256" key="3">
    <source>
        <dbReference type="ARBA" id="ARBA00022989"/>
    </source>
</evidence>
<proteinExistence type="predicted"/>
<organism evidence="8 9">
    <name type="scientific">Ostreococcus lucimarinus (strain CCE9901)</name>
    <dbReference type="NCBI Taxonomy" id="436017"/>
    <lineage>
        <taxon>Eukaryota</taxon>
        <taxon>Viridiplantae</taxon>
        <taxon>Chlorophyta</taxon>
        <taxon>Mamiellophyceae</taxon>
        <taxon>Mamiellales</taxon>
        <taxon>Bathycoccaceae</taxon>
        <taxon>Ostreococcus</taxon>
    </lineage>
</organism>
<dbReference type="Proteomes" id="UP000001568">
    <property type="component" value="Chromosome 20"/>
</dbReference>
<dbReference type="PANTHER" id="PTHR46022">
    <property type="entry name" value="PROTEIN PATCHED"/>
    <property type="match status" value="1"/>
</dbReference>
<keyword evidence="2 6" id="KW-0812">Transmembrane</keyword>
<feature type="transmembrane region" description="Helical" evidence="6">
    <location>
        <begin position="1119"/>
        <end position="1142"/>
    </location>
</feature>
<dbReference type="OrthoDB" id="567451at2759"/>
<feature type="transmembrane region" description="Helical" evidence="6">
    <location>
        <begin position="649"/>
        <end position="668"/>
    </location>
</feature>
<keyword evidence="9" id="KW-1185">Reference proteome</keyword>
<feature type="transmembrane region" description="Helical" evidence="6">
    <location>
        <begin position="585"/>
        <end position="604"/>
    </location>
</feature>
<gene>
    <name evidence="8" type="ORF">OSTLU_29594</name>
</gene>
<feature type="domain" description="SSD" evidence="7">
    <location>
        <begin position="526"/>
        <end position="699"/>
    </location>
</feature>
<accession>A4SBF8</accession>
<dbReference type="GO" id="GO:0005886">
    <property type="term" value="C:plasma membrane"/>
    <property type="evidence" value="ECO:0007669"/>
    <property type="project" value="TreeGrafter"/>
</dbReference>
<evidence type="ECO:0000313" key="8">
    <source>
        <dbReference type="EMBL" id="ABP01086.1"/>
    </source>
</evidence>
<evidence type="ECO:0000313" key="9">
    <source>
        <dbReference type="Proteomes" id="UP000001568"/>
    </source>
</evidence>
<dbReference type="STRING" id="436017.A4SBF8"/>
<dbReference type="EMBL" id="CP000600">
    <property type="protein sequence ID" value="ABP01086.1"/>
    <property type="molecule type" value="Genomic_DNA"/>
</dbReference>
<name>A4SBF8_OSTLU</name>
<keyword evidence="4 6" id="KW-0472">Membrane</keyword>
<evidence type="ECO:0000256" key="4">
    <source>
        <dbReference type="ARBA" id="ARBA00023136"/>
    </source>
</evidence>
<evidence type="ECO:0000256" key="2">
    <source>
        <dbReference type="ARBA" id="ARBA00022692"/>
    </source>
</evidence>
<evidence type="ECO:0000256" key="1">
    <source>
        <dbReference type="ARBA" id="ARBA00004141"/>
    </source>
</evidence>
<evidence type="ECO:0000256" key="5">
    <source>
        <dbReference type="ARBA" id="ARBA00023180"/>
    </source>
</evidence>
<feature type="transmembrane region" description="Helical" evidence="6">
    <location>
        <begin position="755"/>
        <end position="775"/>
    </location>
</feature>
<dbReference type="GeneID" id="5006826"/>
<dbReference type="RefSeq" id="XP_001422769.1">
    <property type="nucleotide sequence ID" value="XM_001422732.1"/>
</dbReference>
<dbReference type="OMA" id="KLNGASM"/>
<dbReference type="InterPro" id="IPR053958">
    <property type="entry name" value="HMGCR/SNAP/NPC1-like_SSD"/>
</dbReference>
<dbReference type="PROSITE" id="PS50156">
    <property type="entry name" value="SSD"/>
    <property type="match status" value="1"/>
</dbReference>
<reference evidence="8 9" key="1">
    <citation type="journal article" date="2007" name="Proc. Natl. Acad. Sci. U.S.A.">
        <title>The tiny eukaryote Ostreococcus provides genomic insights into the paradox of plankton speciation.</title>
        <authorList>
            <person name="Palenik B."/>
            <person name="Grimwood J."/>
            <person name="Aerts A."/>
            <person name="Rouze P."/>
            <person name="Salamov A."/>
            <person name="Putnam N."/>
            <person name="Dupont C."/>
            <person name="Jorgensen R."/>
            <person name="Derelle E."/>
            <person name="Rombauts S."/>
            <person name="Zhou K."/>
            <person name="Otillar R."/>
            <person name="Merchant S.S."/>
            <person name="Podell S."/>
            <person name="Gaasterland T."/>
            <person name="Napoli C."/>
            <person name="Gendler K."/>
            <person name="Manuell A."/>
            <person name="Tai V."/>
            <person name="Vallon O."/>
            <person name="Piganeau G."/>
            <person name="Jancek S."/>
            <person name="Heijde M."/>
            <person name="Jabbari K."/>
            <person name="Bowler C."/>
            <person name="Lohr M."/>
            <person name="Robbens S."/>
            <person name="Werner G."/>
            <person name="Dubchak I."/>
            <person name="Pazour G.J."/>
            <person name="Ren Q."/>
            <person name="Paulsen I."/>
            <person name="Delwiche C."/>
            <person name="Schmutz J."/>
            <person name="Rokhsar D."/>
            <person name="Van de Peer Y."/>
            <person name="Moreau H."/>
            <person name="Grigoriev I.V."/>
        </authorList>
    </citation>
    <scope>NUCLEOTIDE SEQUENCE [LARGE SCALE GENOMIC DNA]</scope>
    <source>
        <strain evidence="8 9">CCE9901</strain>
    </source>
</reference>
<evidence type="ECO:0000256" key="6">
    <source>
        <dbReference type="SAM" id="Phobius"/>
    </source>
</evidence>
<dbReference type="PANTHER" id="PTHR46022:SF1">
    <property type="entry name" value="PROTEIN PATCHED"/>
    <property type="match status" value="1"/>
</dbReference>
<sequence length="1183" mass="129354">MEKIRACVAACAVRPRCGAVVAACALAGGFGALWGRVEVDALKLWVDARAREEVKTYEDAFGDYRTQAFVVTAKRAPTLASREAFLELKDWHDWMYGLEAPSAAGSYTLHDFCYKYVDSEPHTPCFQITPLDCFAEGAVSAPGGAEKNDAFAASYSVRPSVASFDFEKDFNQSFARGCKQWFNLATPPKVLFSGLREDANGLDAMRVVFQTRDAASLAARGVVRTTFTPTQASAVDVLGCRAGTPSLEDCSCIETFNLFSVLEYGCVPEGDAEQPPTCCEYMARLREHPCVETLWMSDATLFALGNQVFTTCGIARISFDSQCVRLPNGETLRKSSTSGIEDDYYEDLSASTPVTNVFECGFKLRSLQTKCPLIAEGNYTAASECCASLETFALSKCHCGDLHCGGRSRPCESLFARDDVGQIVQFCTLSGFSTPSFDVCGRNTSVVTPPAKRASKSASTASTLIWVPAHERRELSKEDAEDLLLGWESLWLSQIDAKIANYEHISIAYMSQRSTEDIIAAASRGAFVLLFIGYFTVAFYVVTYFHLSPNAACGPRAAVEGVSVVALSTWASLGLSAALSRISGVTFNAITLQVLPFLSLGLGVNDFFVLASHAAAATAELEDSFVDGDSISSNEDILVRTLRDGGTSVTLSSAMNFAAFLLGAISPVPAVRNFGIQIACAVACNYIVALLVFPGILYRHLERRSASEARRVSEDVECTTPLRRDSSFAKISSAVYEPFVRWRERLIAAPRASTALRLAVLAMYGVFAVYLIAGIPTVRLGLEMRDVIPSDSYMAPFVAEMEHRFATYPVFVFVSNVDFARYAVALRELERDFLDVAHVDVTHGSTNFMIYYTEYAESRVAGGHSCSLNDTRWYYDATRAAEPYDSCAADALDENQTFTCMVKCLAHVPQTQSKRCEFHKGASRERSRCYCPHRLIYNEDAFVREFPAFLAGGQRGEISRAFTTLGSNASIVTSARLLFYVEDVFDVDDKLAHIRQARSALKNSDIVARGGARAFPFDVALYAMNEQYLNIKSNTWRALIIGLVTSTIIMFVAFRGDVRATMVASATLAFTQAELFGAMGRFNVKLNGASMANLIISTGVVNEFIAHMSRAFFSSDRRAGAAFASIAPALFNAGVTTFLGVIPSAFARYEYFRVYFFSQWCVILLFAVANGVVFLPIALSLFA</sequence>